<reference evidence="20" key="1">
    <citation type="submission" date="2020-12" db="EMBL/GenBank/DDBJ databases">
        <title>Metabolic potential, ecology and presence of endohyphal bacteria is reflected in genomic diversity of Mucoromycotina.</title>
        <authorList>
            <person name="Muszewska A."/>
            <person name="Okrasinska A."/>
            <person name="Steczkiewicz K."/>
            <person name="Drgas O."/>
            <person name="Orlowska M."/>
            <person name="Perlinska-Lenart U."/>
            <person name="Aleksandrzak-Piekarczyk T."/>
            <person name="Szatraj K."/>
            <person name="Zielenkiewicz U."/>
            <person name="Pilsyk S."/>
            <person name="Malc E."/>
            <person name="Mieczkowski P."/>
            <person name="Kruszewska J.S."/>
            <person name="Biernat P."/>
            <person name="Pawlowska J."/>
        </authorList>
    </citation>
    <scope>NUCLEOTIDE SEQUENCE</scope>
    <source>
        <strain evidence="20">WA0000017839</strain>
    </source>
</reference>
<keyword evidence="8" id="KW-0809">Transit peptide</keyword>
<dbReference type="FunFam" id="3.40.50.300:FF:000403">
    <property type="entry name" value="ATP-binding cassette sub-family B member 8, mitochondrial"/>
    <property type="match status" value="1"/>
</dbReference>
<evidence type="ECO:0000256" key="14">
    <source>
        <dbReference type="ARBA" id="ARBA00040439"/>
    </source>
</evidence>
<evidence type="ECO:0000256" key="6">
    <source>
        <dbReference type="ARBA" id="ARBA00022792"/>
    </source>
</evidence>
<dbReference type="OrthoDB" id="6500128at2759"/>
<evidence type="ECO:0000256" key="15">
    <source>
        <dbReference type="ARBA" id="ARBA00041416"/>
    </source>
</evidence>
<keyword evidence="12" id="KW-0496">Mitochondrion</keyword>
<dbReference type="Gene3D" id="1.20.1560.10">
    <property type="entry name" value="ABC transporter type 1, transmembrane domain"/>
    <property type="match status" value="1"/>
</dbReference>
<keyword evidence="3" id="KW-0633">Potassium transport</keyword>
<evidence type="ECO:0000259" key="19">
    <source>
        <dbReference type="PROSITE" id="PS50929"/>
    </source>
</evidence>
<dbReference type="PROSITE" id="PS50893">
    <property type="entry name" value="ABC_TRANSPORTER_2"/>
    <property type="match status" value="1"/>
</dbReference>
<comment type="caution">
    <text evidence="20">The sequence shown here is derived from an EMBL/GenBank/DDBJ whole genome shotgun (WGS) entry which is preliminary data.</text>
</comment>
<comment type="subcellular location">
    <subcellularLocation>
        <location evidence="1">Mitochondrion inner membrane</location>
        <topology evidence="1">Multi-pass membrane protein</topology>
    </subcellularLocation>
</comment>
<evidence type="ECO:0000256" key="8">
    <source>
        <dbReference type="ARBA" id="ARBA00022946"/>
    </source>
</evidence>
<keyword evidence="6" id="KW-0999">Mitochondrion inner membrane</keyword>
<dbReference type="SUPFAM" id="SSF90123">
    <property type="entry name" value="ABC transporter transmembrane region"/>
    <property type="match status" value="1"/>
</dbReference>
<keyword evidence="4 17" id="KW-0812">Transmembrane</keyword>
<keyword evidence="7" id="KW-0067">ATP-binding</keyword>
<dbReference type="CDD" id="cd18574">
    <property type="entry name" value="ABC_6TM_ABCB8_like"/>
    <property type="match status" value="1"/>
</dbReference>
<evidence type="ECO:0000256" key="13">
    <source>
        <dbReference type="ARBA" id="ARBA00023136"/>
    </source>
</evidence>
<evidence type="ECO:0000256" key="1">
    <source>
        <dbReference type="ARBA" id="ARBA00004448"/>
    </source>
</evidence>
<feature type="domain" description="ABC transmembrane type-1" evidence="19">
    <location>
        <begin position="143"/>
        <end position="434"/>
    </location>
</feature>
<keyword evidence="10 17" id="KW-1133">Transmembrane helix</keyword>
<dbReference type="InterPro" id="IPR003593">
    <property type="entry name" value="AAA+_ATPase"/>
</dbReference>
<evidence type="ECO:0000256" key="12">
    <source>
        <dbReference type="ARBA" id="ARBA00023128"/>
    </source>
</evidence>
<dbReference type="CDD" id="cd03249">
    <property type="entry name" value="ABC_MTABC3_MDL1_MDL2"/>
    <property type="match status" value="1"/>
</dbReference>
<protein>
    <recommendedName>
        <fullName evidence="14">Mitochondrial potassium channel ATP-binding subunit</fullName>
    </recommendedName>
    <alternativeName>
        <fullName evidence="16">ATP-binding cassette sub-family B member 8, mitochondrial</fullName>
    </alternativeName>
    <alternativeName>
        <fullName evidence="15">Mitochondrial sulfonylurea-receptor</fullName>
    </alternativeName>
</protein>
<name>A0A8H7VD55_9FUNG</name>
<dbReference type="SMART" id="SM00382">
    <property type="entry name" value="AAA"/>
    <property type="match status" value="1"/>
</dbReference>
<proteinExistence type="predicted"/>
<keyword evidence="11" id="KW-0406">Ion transport</keyword>
<organism evidence="20 21">
    <name type="scientific">Mucor saturninus</name>
    <dbReference type="NCBI Taxonomy" id="64648"/>
    <lineage>
        <taxon>Eukaryota</taxon>
        <taxon>Fungi</taxon>
        <taxon>Fungi incertae sedis</taxon>
        <taxon>Mucoromycota</taxon>
        <taxon>Mucoromycotina</taxon>
        <taxon>Mucoromycetes</taxon>
        <taxon>Mucorales</taxon>
        <taxon>Mucorineae</taxon>
        <taxon>Mucoraceae</taxon>
        <taxon>Mucor</taxon>
    </lineage>
</organism>
<dbReference type="GO" id="GO:0090374">
    <property type="term" value="P:oligopeptide export from mitochondrion"/>
    <property type="evidence" value="ECO:0007669"/>
    <property type="project" value="TreeGrafter"/>
</dbReference>
<keyword evidence="9" id="KW-0630">Potassium</keyword>
<dbReference type="PANTHER" id="PTHR43394:SF17">
    <property type="entry name" value="MITOCHONDRIAL POTASSIUM CHANNEL ATP-BINDING SUBUNIT"/>
    <property type="match status" value="1"/>
</dbReference>
<dbReference type="InterPro" id="IPR027417">
    <property type="entry name" value="P-loop_NTPase"/>
</dbReference>
<evidence type="ECO:0000256" key="16">
    <source>
        <dbReference type="ARBA" id="ARBA00042968"/>
    </source>
</evidence>
<dbReference type="Pfam" id="PF00664">
    <property type="entry name" value="ABC_membrane"/>
    <property type="match status" value="1"/>
</dbReference>
<evidence type="ECO:0000313" key="20">
    <source>
        <dbReference type="EMBL" id="KAG2214447.1"/>
    </source>
</evidence>
<keyword evidence="2" id="KW-0813">Transport</keyword>
<dbReference type="GO" id="GO:0006813">
    <property type="term" value="P:potassium ion transport"/>
    <property type="evidence" value="ECO:0007669"/>
    <property type="project" value="UniProtKB-KW"/>
</dbReference>
<evidence type="ECO:0000256" key="4">
    <source>
        <dbReference type="ARBA" id="ARBA00022692"/>
    </source>
</evidence>
<feature type="transmembrane region" description="Helical" evidence="17">
    <location>
        <begin position="291"/>
        <end position="312"/>
    </location>
</feature>
<dbReference type="AlphaFoldDB" id="A0A8H7VD55"/>
<dbReference type="GO" id="GO:0005743">
    <property type="term" value="C:mitochondrial inner membrane"/>
    <property type="evidence" value="ECO:0007669"/>
    <property type="project" value="UniProtKB-SubCell"/>
</dbReference>
<evidence type="ECO:0000256" key="11">
    <source>
        <dbReference type="ARBA" id="ARBA00023065"/>
    </source>
</evidence>
<keyword evidence="21" id="KW-1185">Reference proteome</keyword>
<dbReference type="EMBL" id="JAEPRD010000001">
    <property type="protein sequence ID" value="KAG2214447.1"/>
    <property type="molecule type" value="Genomic_DNA"/>
</dbReference>
<dbReference type="PROSITE" id="PS00211">
    <property type="entry name" value="ABC_TRANSPORTER_1"/>
    <property type="match status" value="1"/>
</dbReference>
<dbReference type="InterPro" id="IPR017871">
    <property type="entry name" value="ABC_transporter-like_CS"/>
</dbReference>
<dbReference type="InterPro" id="IPR011527">
    <property type="entry name" value="ABC1_TM_dom"/>
</dbReference>
<gene>
    <name evidence="20" type="ORF">INT47_001003</name>
</gene>
<dbReference type="InterPro" id="IPR003439">
    <property type="entry name" value="ABC_transporter-like_ATP-bd"/>
</dbReference>
<evidence type="ECO:0000313" key="21">
    <source>
        <dbReference type="Proteomes" id="UP000603453"/>
    </source>
</evidence>
<evidence type="ECO:0000256" key="2">
    <source>
        <dbReference type="ARBA" id="ARBA00022448"/>
    </source>
</evidence>
<dbReference type="Pfam" id="PF00005">
    <property type="entry name" value="ABC_tran"/>
    <property type="match status" value="1"/>
</dbReference>
<dbReference type="GO" id="GO:0015421">
    <property type="term" value="F:ABC-type oligopeptide transporter activity"/>
    <property type="evidence" value="ECO:0007669"/>
    <property type="project" value="TreeGrafter"/>
</dbReference>
<dbReference type="SUPFAM" id="SSF52540">
    <property type="entry name" value="P-loop containing nucleoside triphosphate hydrolases"/>
    <property type="match status" value="1"/>
</dbReference>
<evidence type="ECO:0000256" key="9">
    <source>
        <dbReference type="ARBA" id="ARBA00022958"/>
    </source>
</evidence>
<evidence type="ECO:0000256" key="7">
    <source>
        <dbReference type="ARBA" id="ARBA00022840"/>
    </source>
</evidence>
<dbReference type="Proteomes" id="UP000603453">
    <property type="component" value="Unassembled WGS sequence"/>
</dbReference>
<feature type="domain" description="ABC transporter" evidence="18">
    <location>
        <begin position="467"/>
        <end position="705"/>
    </location>
</feature>
<dbReference type="GO" id="GO:0016887">
    <property type="term" value="F:ATP hydrolysis activity"/>
    <property type="evidence" value="ECO:0007669"/>
    <property type="project" value="InterPro"/>
</dbReference>
<evidence type="ECO:0000256" key="17">
    <source>
        <dbReference type="SAM" id="Phobius"/>
    </source>
</evidence>
<evidence type="ECO:0000256" key="10">
    <source>
        <dbReference type="ARBA" id="ARBA00022989"/>
    </source>
</evidence>
<accession>A0A8H7VD55</accession>
<evidence type="ECO:0000256" key="3">
    <source>
        <dbReference type="ARBA" id="ARBA00022538"/>
    </source>
</evidence>
<dbReference type="PROSITE" id="PS50929">
    <property type="entry name" value="ABC_TM1F"/>
    <property type="match status" value="1"/>
</dbReference>
<evidence type="ECO:0000256" key="5">
    <source>
        <dbReference type="ARBA" id="ARBA00022741"/>
    </source>
</evidence>
<keyword evidence="5" id="KW-0547">Nucleotide-binding</keyword>
<dbReference type="FunFam" id="1.20.1560.10:FF:000215">
    <property type="entry name" value="ABC transporter B family member 4"/>
    <property type="match status" value="1"/>
</dbReference>
<sequence>MPLLVARIALRPCSNVVSAVFRSPNLRKVSTLSTEQLITKLSISKPSNFKLKSVTILGTMKSLKANGLPIFSLAAGLKLAHSFELFKMKTVYCEFQTPQQSFIVQEAVTQKTVLNKILPVEKPTTIASDIWDLVKPDMCLLGFIILTAIGAAIVQLQTPLVTGQLINVLSMSVNAAADGLGALAIRDLNGPALKLFGLLTAQGFLTFAHISLVSTFGENVAKRLRAKLFNAIIRQDISFFDCHRSGELVSRLTADVAEFKSTFKQLVTQGLKSVAQTVGSSIQLFRISTSLTLTMLGTMPILYVLLNLYGAYLRKLSKHNKQLDGYSGGVAGEVISNIRTVRAFASEDREMEHYREACDQVAVSNQNMGLHVGLFQGLTNISVGCMVLTVLYYGGSLVVKNELTSGDLMSYMLSTQTAQHSLVSLGVLFGQSIKAAASANRVFEFIHLHPDVPLRGGLILKNVQGDVVFKDIKFSYPTRPDQIVLDKFNLVVPQGSTVALCGPSGSGKSTIASLLERFYEPSDGSILLDGQDLKTLDPSWLRHHIGFINQEPVLFATSILENIRYGRPEATIEEVKEAARQANAEIFIEGFPDGYDTIVGERGAALSGGQKQRVAIARAILKNPKILILDEATSALDTQSEKMVQDALDKLMYGRTVLVIAHRLSTIRKADMIVVMGKTPGNILEKGTHFELMDNQSTYFRLHNQLVNTESL</sequence>
<keyword evidence="13 17" id="KW-0472">Membrane</keyword>
<dbReference type="Gene3D" id="3.40.50.300">
    <property type="entry name" value="P-loop containing nucleotide triphosphate hydrolases"/>
    <property type="match status" value="1"/>
</dbReference>
<dbReference type="PANTHER" id="PTHR43394">
    <property type="entry name" value="ATP-DEPENDENT PERMEASE MDL1, MITOCHONDRIAL"/>
    <property type="match status" value="1"/>
</dbReference>
<evidence type="ECO:0000259" key="18">
    <source>
        <dbReference type="PROSITE" id="PS50893"/>
    </source>
</evidence>
<dbReference type="InterPro" id="IPR036640">
    <property type="entry name" value="ABC1_TM_sf"/>
</dbReference>
<dbReference type="InterPro" id="IPR039421">
    <property type="entry name" value="Type_1_exporter"/>
</dbReference>
<dbReference type="GO" id="GO:0005524">
    <property type="term" value="F:ATP binding"/>
    <property type="evidence" value="ECO:0007669"/>
    <property type="project" value="UniProtKB-KW"/>
</dbReference>